<proteinExistence type="predicted"/>
<name>A0A556M908_9SPHI</name>
<dbReference type="AlphaFoldDB" id="A0A556M908"/>
<dbReference type="Pfam" id="PF07366">
    <property type="entry name" value="SnoaL"/>
    <property type="match status" value="1"/>
</dbReference>
<comment type="caution">
    <text evidence="1">The sequence shown here is derived from an EMBL/GenBank/DDBJ whole genome shotgun (WGS) entry which is preliminary data.</text>
</comment>
<dbReference type="GO" id="GO:0030638">
    <property type="term" value="P:polyketide metabolic process"/>
    <property type="evidence" value="ECO:0007669"/>
    <property type="project" value="InterPro"/>
</dbReference>
<dbReference type="SUPFAM" id="SSF54427">
    <property type="entry name" value="NTF2-like"/>
    <property type="match status" value="1"/>
</dbReference>
<dbReference type="Proteomes" id="UP000318733">
    <property type="component" value="Unassembled WGS sequence"/>
</dbReference>
<gene>
    <name evidence="1" type="ORF">FO440_22680</name>
</gene>
<sequence>MNKEANIAAQTKFGEAVNTGNYELFNGLVAANCIDHDPAPGQVPGPEGYAKFFGKMRTAFPDMKLAVEQLTADDDTVSFAYRVTGTHEGDFMGHPGTGKTINVRRMQISKFVDGKMTERWGISDELGILKQIGARIN</sequence>
<evidence type="ECO:0000313" key="2">
    <source>
        <dbReference type="Proteomes" id="UP000318733"/>
    </source>
</evidence>
<organism evidence="1 2">
    <name type="scientific">Mucilaginibacter corticis</name>
    <dbReference type="NCBI Taxonomy" id="2597670"/>
    <lineage>
        <taxon>Bacteria</taxon>
        <taxon>Pseudomonadati</taxon>
        <taxon>Bacteroidota</taxon>
        <taxon>Sphingobacteriia</taxon>
        <taxon>Sphingobacteriales</taxon>
        <taxon>Sphingobacteriaceae</taxon>
        <taxon>Mucilaginibacter</taxon>
    </lineage>
</organism>
<dbReference type="OrthoDB" id="7876517at2"/>
<evidence type="ECO:0000313" key="1">
    <source>
        <dbReference type="EMBL" id="TSJ36316.1"/>
    </source>
</evidence>
<dbReference type="InterPro" id="IPR032710">
    <property type="entry name" value="NTF2-like_dom_sf"/>
</dbReference>
<dbReference type="Gene3D" id="3.10.450.50">
    <property type="match status" value="1"/>
</dbReference>
<accession>A0A556M908</accession>
<dbReference type="EMBL" id="VLPK01000007">
    <property type="protein sequence ID" value="TSJ36316.1"/>
    <property type="molecule type" value="Genomic_DNA"/>
</dbReference>
<protein>
    <submittedName>
        <fullName evidence="1">Ester cyclase</fullName>
    </submittedName>
</protein>
<reference evidence="1 2" key="1">
    <citation type="submission" date="2019-07" db="EMBL/GenBank/DDBJ databases">
        <authorList>
            <person name="Huq M.A."/>
        </authorList>
    </citation>
    <scope>NUCLEOTIDE SEQUENCE [LARGE SCALE GENOMIC DNA]</scope>
    <source>
        <strain evidence="1 2">MAH-19</strain>
    </source>
</reference>
<dbReference type="PANTHER" id="PTHR38436">
    <property type="entry name" value="POLYKETIDE CYCLASE SNOAL-LIKE DOMAIN"/>
    <property type="match status" value="1"/>
</dbReference>
<keyword evidence="2" id="KW-1185">Reference proteome</keyword>
<dbReference type="InterPro" id="IPR009959">
    <property type="entry name" value="Cyclase_SnoaL-like"/>
</dbReference>
<dbReference type="RefSeq" id="WP_144250608.1">
    <property type="nucleotide sequence ID" value="NZ_VLPK01000007.1"/>
</dbReference>
<dbReference type="PANTHER" id="PTHR38436:SF1">
    <property type="entry name" value="ESTER CYCLASE"/>
    <property type="match status" value="1"/>
</dbReference>